<evidence type="ECO:0000256" key="9">
    <source>
        <dbReference type="ARBA" id="ARBA00023239"/>
    </source>
</evidence>
<dbReference type="InterPro" id="IPR020624">
    <property type="entry name" value="Schiff_base-form_aldolases_CS"/>
</dbReference>
<dbReference type="PROSITE" id="PS00666">
    <property type="entry name" value="DHDPS_2"/>
    <property type="match status" value="1"/>
</dbReference>
<dbReference type="SMART" id="SM01130">
    <property type="entry name" value="DHDPS"/>
    <property type="match status" value="1"/>
</dbReference>
<gene>
    <name evidence="12 16" type="primary">dapA</name>
    <name evidence="16" type="ORF">PUV54_11195</name>
</gene>
<keyword evidence="6 12" id="KW-0028">Amino-acid biosynthesis</keyword>
<evidence type="ECO:0000256" key="5">
    <source>
        <dbReference type="ARBA" id="ARBA00022490"/>
    </source>
</evidence>
<dbReference type="Pfam" id="PF00701">
    <property type="entry name" value="DHDPS"/>
    <property type="match status" value="1"/>
</dbReference>
<comment type="subunit">
    <text evidence="12">Homotetramer; dimer of dimers.</text>
</comment>
<evidence type="ECO:0000256" key="4">
    <source>
        <dbReference type="ARBA" id="ARBA00012086"/>
    </source>
</evidence>
<comment type="subcellular location">
    <subcellularLocation>
        <location evidence="12">Cytoplasm</location>
    </subcellularLocation>
</comment>
<keyword evidence="10 12" id="KW-0704">Schiff base</keyword>
<evidence type="ECO:0000313" key="17">
    <source>
        <dbReference type="Proteomes" id="UP001214043"/>
    </source>
</evidence>
<dbReference type="Proteomes" id="UP001214043">
    <property type="component" value="Chromosome"/>
</dbReference>
<comment type="catalytic activity">
    <reaction evidence="11 12">
        <text>L-aspartate 4-semialdehyde + pyruvate = (2S,4S)-4-hydroxy-2,3,4,5-tetrahydrodipicolinate + H2O + H(+)</text>
        <dbReference type="Rhea" id="RHEA:34171"/>
        <dbReference type="ChEBI" id="CHEBI:15361"/>
        <dbReference type="ChEBI" id="CHEBI:15377"/>
        <dbReference type="ChEBI" id="CHEBI:15378"/>
        <dbReference type="ChEBI" id="CHEBI:67139"/>
        <dbReference type="ChEBI" id="CHEBI:537519"/>
        <dbReference type="EC" id="4.3.3.7"/>
    </reaction>
</comment>
<keyword evidence="7 12" id="KW-0220">Diaminopimelate biosynthesis</keyword>
<name>A0AAF0CE20_9PROT</name>
<comment type="function">
    <text evidence="1 12">Catalyzes the condensation of (S)-aspartate-beta-semialdehyde [(S)-ASA] and pyruvate to 4-hydroxy-tetrahydrodipicolinate (HTPA).</text>
</comment>
<dbReference type="EC" id="4.3.3.7" evidence="4 12"/>
<evidence type="ECO:0000256" key="7">
    <source>
        <dbReference type="ARBA" id="ARBA00022915"/>
    </source>
</evidence>
<dbReference type="GO" id="GO:0005829">
    <property type="term" value="C:cytosol"/>
    <property type="evidence" value="ECO:0007669"/>
    <property type="project" value="TreeGrafter"/>
</dbReference>
<evidence type="ECO:0000256" key="2">
    <source>
        <dbReference type="ARBA" id="ARBA00005120"/>
    </source>
</evidence>
<feature type="active site" description="Proton donor/acceptor" evidence="12 14">
    <location>
        <position position="134"/>
    </location>
</feature>
<dbReference type="AlphaFoldDB" id="A0AAF0CE20"/>
<feature type="active site" description="Schiff-base intermediate with substrate" evidence="12 14">
    <location>
        <position position="162"/>
    </location>
</feature>
<feature type="binding site" evidence="12 15">
    <location>
        <position position="46"/>
    </location>
    <ligand>
        <name>pyruvate</name>
        <dbReference type="ChEBI" id="CHEBI:15361"/>
    </ligand>
</feature>
<dbReference type="HAMAP" id="MF_00418">
    <property type="entry name" value="DapA"/>
    <property type="match status" value="1"/>
</dbReference>
<dbReference type="PANTHER" id="PTHR12128">
    <property type="entry name" value="DIHYDRODIPICOLINATE SYNTHASE"/>
    <property type="match status" value="1"/>
</dbReference>
<keyword evidence="9 12" id="KW-0456">Lyase</keyword>
<comment type="pathway">
    <text evidence="2 12">Amino-acid biosynthesis; L-lysine biosynthesis via DAP pathway; (S)-tetrahydrodipicolinate from L-aspartate: step 3/4.</text>
</comment>
<dbReference type="CDD" id="cd00950">
    <property type="entry name" value="DHDPS"/>
    <property type="match status" value="1"/>
</dbReference>
<dbReference type="PIRSF" id="PIRSF001365">
    <property type="entry name" value="DHDPS"/>
    <property type="match status" value="1"/>
</dbReference>
<evidence type="ECO:0000256" key="15">
    <source>
        <dbReference type="PIRSR" id="PIRSR001365-2"/>
    </source>
</evidence>
<dbReference type="SUPFAM" id="SSF51569">
    <property type="entry name" value="Aldolase"/>
    <property type="match status" value="1"/>
</dbReference>
<feature type="site" description="Part of a proton relay during catalysis" evidence="12">
    <location>
        <position position="45"/>
    </location>
</feature>
<protein>
    <recommendedName>
        <fullName evidence="4 12">4-hydroxy-tetrahydrodipicolinate synthase</fullName>
        <shortName evidence="12">HTPA synthase</shortName>
        <ecNumber evidence="4 12">4.3.3.7</ecNumber>
    </recommendedName>
</protein>
<dbReference type="RefSeq" id="WP_274492323.1">
    <property type="nucleotide sequence ID" value="NZ_CP118166.1"/>
</dbReference>
<keyword evidence="8 12" id="KW-0457">Lysine biosynthesis</keyword>
<evidence type="ECO:0000256" key="10">
    <source>
        <dbReference type="ARBA" id="ARBA00023270"/>
    </source>
</evidence>
<evidence type="ECO:0000256" key="3">
    <source>
        <dbReference type="ARBA" id="ARBA00007592"/>
    </source>
</evidence>
<comment type="caution">
    <text evidence="12">Was originally thought to be a dihydrodipicolinate synthase (DHDPS), catalyzing the condensation of (S)-aspartate-beta-semialdehyde [(S)-ASA] and pyruvate to dihydrodipicolinate (DHDP). However, it was shown in E.coli that the product of the enzymatic reaction is not dihydrodipicolinate but in fact (4S)-4-hydroxy-2,3,4,5-tetrahydro-(2S)-dipicolinic acid (HTPA), and that the consecutive dehydration reaction leading to DHDP is not spontaneous but catalyzed by DapB.</text>
</comment>
<feature type="binding site" evidence="12 15">
    <location>
        <position position="204"/>
    </location>
    <ligand>
        <name>pyruvate</name>
        <dbReference type="ChEBI" id="CHEBI:15361"/>
    </ligand>
</feature>
<dbReference type="GO" id="GO:0009089">
    <property type="term" value="P:lysine biosynthetic process via diaminopimelate"/>
    <property type="evidence" value="ECO:0007669"/>
    <property type="project" value="UniProtKB-UniRule"/>
</dbReference>
<dbReference type="InterPro" id="IPR005263">
    <property type="entry name" value="DapA"/>
</dbReference>
<dbReference type="InterPro" id="IPR013785">
    <property type="entry name" value="Aldolase_TIM"/>
</dbReference>
<proteinExistence type="inferred from homology"/>
<dbReference type="PANTHER" id="PTHR12128:SF66">
    <property type="entry name" value="4-HYDROXY-2-OXOGLUTARATE ALDOLASE, MITOCHONDRIAL"/>
    <property type="match status" value="1"/>
</dbReference>
<dbReference type="NCBIfam" id="TIGR00674">
    <property type="entry name" value="dapA"/>
    <property type="match status" value="1"/>
</dbReference>
<dbReference type="Gene3D" id="3.20.20.70">
    <property type="entry name" value="Aldolase class I"/>
    <property type="match status" value="1"/>
</dbReference>
<dbReference type="InterPro" id="IPR020625">
    <property type="entry name" value="Schiff_base-form_aldolases_AS"/>
</dbReference>
<dbReference type="GO" id="GO:0008840">
    <property type="term" value="F:4-hydroxy-tetrahydrodipicolinate synthase activity"/>
    <property type="evidence" value="ECO:0007669"/>
    <property type="project" value="UniProtKB-UniRule"/>
</dbReference>
<evidence type="ECO:0000256" key="14">
    <source>
        <dbReference type="PIRSR" id="PIRSR001365-1"/>
    </source>
</evidence>
<dbReference type="KEGG" id="hfl:PUV54_11195"/>
<keyword evidence="5 12" id="KW-0963">Cytoplasm</keyword>
<evidence type="ECO:0000256" key="8">
    <source>
        <dbReference type="ARBA" id="ARBA00023154"/>
    </source>
</evidence>
<organism evidence="16 17">
    <name type="scientific">Hyphococcus flavus</name>
    <dbReference type="NCBI Taxonomy" id="1866326"/>
    <lineage>
        <taxon>Bacteria</taxon>
        <taxon>Pseudomonadati</taxon>
        <taxon>Pseudomonadota</taxon>
        <taxon>Alphaproteobacteria</taxon>
        <taxon>Parvularculales</taxon>
        <taxon>Parvularculaceae</taxon>
        <taxon>Hyphococcus</taxon>
    </lineage>
</organism>
<evidence type="ECO:0000256" key="12">
    <source>
        <dbReference type="HAMAP-Rule" id="MF_00418"/>
    </source>
</evidence>
<evidence type="ECO:0000256" key="13">
    <source>
        <dbReference type="PIRNR" id="PIRNR001365"/>
    </source>
</evidence>
<dbReference type="PROSITE" id="PS00665">
    <property type="entry name" value="DHDPS_1"/>
    <property type="match status" value="1"/>
</dbReference>
<dbReference type="PRINTS" id="PR00146">
    <property type="entry name" value="DHPICSNTHASE"/>
</dbReference>
<evidence type="ECO:0000256" key="6">
    <source>
        <dbReference type="ARBA" id="ARBA00022605"/>
    </source>
</evidence>
<evidence type="ECO:0000256" key="1">
    <source>
        <dbReference type="ARBA" id="ARBA00003294"/>
    </source>
</evidence>
<evidence type="ECO:0000313" key="16">
    <source>
        <dbReference type="EMBL" id="WDI30521.1"/>
    </source>
</evidence>
<feature type="site" description="Part of a proton relay during catalysis" evidence="12">
    <location>
        <position position="108"/>
    </location>
</feature>
<comment type="similarity">
    <text evidence="3 12 13">Belongs to the DapA family.</text>
</comment>
<dbReference type="EMBL" id="CP118166">
    <property type="protein sequence ID" value="WDI30521.1"/>
    <property type="molecule type" value="Genomic_DNA"/>
</dbReference>
<reference evidence="16" key="1">
    <citation type="submission" date="2023-02" db="EMBL/GenBank/DDBJ databases">
        <title>Genome sequence of Hyphococcus flavus.</title>
        <authorList>
            <person name="Rong J.-C."/>
            <person name="Zhao Q."/>
            <person name="Yi M."/>
            <person name="Wu J.-Y."/>
        </authorList>
    </citation>
    <scope>NUCLEOTIDE SEQUENCE</scope>
    <source>
        <strain evidence="16">MCCC 1K03223</strain>
    </source>
</reference>
<dbReference type="GO" id="GO:0019877">
    <property type="term" value="P:diaminopimelate biosynthetic process"/>
    <property type="evidence" value="ECO:0007669"/>
    <property type="project" value="UniProtKB-UniRule"/>
</dbReference>
<dbReference type="InterPro" id="IPR002220">
    <property type="entry name" value="DapA-like"/>
</dbReference>
<evidence type="ECO:0000256" key="11">
    <source>
        <dbReference type="ARBA" id="ARBA00047836"/>
    </source>
</evidence>
<sequence length="293" mass="30794">MKQFTGSITALITPFRNGAVDEDAFCALVERQIASGTHGLVPVGTTGESATLSDEEHEHVVRLCVETAKGRAPVIGGAGSNETSYSISMAQRLQKAGVDAILSVTGYYNRPSQAGLIAHYTALHDATDVPIVVYNVPARTGVNITVETVAALSKLPRIVGIKDAVADLGRVALQRRLCGKDFQLISGEDMTAVGYNAMGGTGCISVSSNVAPELCAQMQNATLNDDFVTARALQDRLAPLHEAMFSDTSPGPAKYALSLMGLCTEDVRLPLVPPSDAAKAKVQAALRELGLID</sequence>
<keyword evidence="17" id="KW-1185">Reference proteome</keyword>
<accession>A0AAF0CE20</accession>